<evidence type="ECO:0000313" key="2">
    <source>
        <dbReference type="EMBL" id="MCW3804835.1"/>
    </source>
</evidence>
<keyword evidence="1" id="KW-0732">Signal</keyword>
<dbReference type="AlphaFoldDB" id="A0AAE3SJX0"/>
<organism evidence="2 3">
    <name type="scientific">Plebeiibacterium marinum</name>
    <dbReference type="NCBI Taxonomy" id="2992111"/>
    <lineage>
        <taxon>Bacteria</taxon>
        <taxon>Pseudomonadati</taxon>
        <taxon>Bacteroidota</taxon>
        <taxon>Bacteroidia</taxon>
        <taxon>Marinilabiliales</taxon>
        <taxon>Marinilabiliaceae</taxon>
        <taxon>Plebeiibacterium</taxon>
    </lineage>
</organism>
<reference evidence="2" key="1">
    <citation type="submission" date="2022-10" db="EMBL/GenBank/DDBJ databases">
        <authorList>
            <person name="Yu W.X."/>
        </authorList>
    </citation>
    <scope>NUCLEOTIDE SEQUENCE</scope>
    <source>
        <strain evidence="2">D04</strain>
    </source>
</reference>
<keyword evidence="2" id="KW-0121">Carboxypeptidase</keyword>
<accession>A0AAE3SJX0</accession>
<dbReference type="Pfam" id="PF13715">
    <property type="entry name" value="CarbopepD_reg_2"/>
    <property type="match status" value="1"/>
</dbReference>
<proteinExistence type="predicted"/>
<dbReference type="SUPFAM" id="SSF49464">
    <property type="entry name" value="Carboxypeptidase regulatory domain-like"/>
    <property type="match status" value="1"/>
</dbReference>
<dbReference type="Proteomes" id="UP001207408">
    <property type="component" value="Unassembled WGS sequence"/>
</dbReference>
<comment type="caution">
    <text evidence="2">The sequence shown here is derived from an EMBL/GenBank/DDBJ whole genome shotgun (WGS) entry which is preliminary data.</text>
</comment>
<feature type="signal peptide" evidence="1">
    <location>
        <begin position="1"/>
        <end position="23"/>
    </location>
</feature>
<dbReference type="RefSeq" id="WP_301198057.1">
    <property type="nucleotide sequence ID" value="NZ_JAPDPI010000005.1"/>
</dbReference>
<keyword evidence="2" id="KW-0645">Protease</keyword>
<dbReference type="InterPro" id="IPR008969">
    <property type="entry name" value="CarboxyPept-like_regulatory"/>
</dbReference>
<dbReference type="EMBL" id="JAPDPI010000005">
    <property type="protein sequence ID" value="MCW3804835.1"/>
    <property type="molecule type" value="Genomic_DNA"/>
</dbReference>
<gene>
    <name evidence="2" type="ORF">OM074_04300</name>
</gene>
<keyword evidence="2" id="KW-0378">Hydrolase</keyword>
<evidence type="ECO:0000256" key="1">
    <source>
        <dbReference type="SAM" id="SignalP"/>
    </source>
</evidence>
<feature type="chain" id="PRO_5042176045" evidence="1">
    <location>
        <begin position="24"/>
        <end position="383"/>
    </location>
</feature>
<dbReference type="GO" id="GO:0004180">
    <property type="term" value="F:carboxypeptidase activity"/>
    <property type="evidence" value="ECO:0007669"/>
    <property type="project" value="UniProtKB-KW"/>
</dbReference>
<name>A0AAE3SJX0_9BACT</name>
<keyword evidence="3" id="KW-1185">Reference proteome</keyword>
<evidence type="ECO:0000313" key="3">
    <source>
        <dbReference type="Proteomes" id="UP001207408"/>
    </source>
</evidence>
<protein>
    <submittedName>
        <fullName evidence="2">Carboxypeptidase-like regulatory domain-containing protein</fullName>
    </submittedName>
</protein>
<sequence length="383" mass="43037">MMTLIKNINLLLAVLFVFANSIAAQNFTVKGDVVNAETNQAVEFANIGIEDTYLGTASDIDGKFEIQLSHALEDKIVRISAVGYRAKSFFVKDWADISYVKIQLVPIKYGLSEIDIKAKSKVGYGIVKAASNLIAENYMVKSHTYKCYINTAGTNSSSVSQVFLLTDKTGYKTRSFTDAFQNRNYKIIENSSDKEPQSFSQGLTMIDQVINSDIARCAGNVLSVESVNDFEIEVLGAEVINQDSVWVISYDCKKPNMQNCGDPDAYYYSGKLWITIKDNVVLKNTSVLKRKHNFVHGNDFSVPADVPAKEVTYQVETTYRKDGGNYVLDAVDYRYSVNSSVQKLFLKVVDVLPFDGSIQGRQYFNNEKYNTSFWQNFKKPVKQ</sequence>